<dbReference type="PROSITE" id="PS01124">
    <property type="entry name" value="HTH_ARAC_FAMILY_2"/>
    <property type="match status" value="1"/>
</dbReference>
<dbReference type="SUPFAM" id="SSF46689">
    <property type="entry name" value="Homeodomain-like"/>
    <property type="match status" value="1"/>
</dbReference>
<reference evidence="6 7" key="1">
    <citation type="submission" date="2021-03" db="EMBL/GenBank/DDBJ databases">
        <title>Sequencing the genomes of 1000 actinobacteria strains.</title>
        <authorList>
            <person name="Klenk H.-P."/>
        </authorList>
    </citation>
    <scope>NUCLEOTIDE SEQUENCE [LARGE SCALE GENOMIC DNA]</scope>
    <source>
        <strain evidence="6 7">DSM 20168</strain>
    </source>
</reference>
<evidence type="ECO:0000256" key="3">
    <source>
        <dbReference type="ARBA" id="ARBA00023163"/>
    </source>
</evidence>
<dbReference type="SMART" id="SM00342">
    <property type="entry name" value="HTH_ARAC"/>
    <property type="match status" value="1"/>
</dbReference>
<dbReference type="InterPro" id="IPR018060">
    <property type="entry name" value="HTH_AraC"/>
</dbReference>
<dbReference type="Gene3D" id="1.10.10.60">
    <property type="entry name" value="Homeodomain-like"/>
    <property type="match status" value="1"/>
</dbReference>
<evidence type="ECO:0000313" key="7">
    <source>
        <dbReference type="Proteomes" id="UP001195422"/>
    </source>
</evidence>
<evidence type="ECO:0000313" key="6">
    <source>
        <dbReference type="EMBL" id="MBP2399027.1"/>
    </source>
</evidence>
<accession>A0ABS4XRX3</accession>
<organism evidence="6 7">
    <name type="scientific">Glutamicibacter protophormiae</name>
    <name type="common">Brevibacterium protophormiae</name>
    <dbReference type="NCBI Taxonomy" id="37930"/>
    <lineage>
        <taxon>Bacteria</taxon>
        <taxon>Bacillati</taxon>
        <taxon>Actinomycetota</taxon>
        <taxon>Actinomycetes</taxon>
        <taxon>Micrococcales</taxon>
        <taxon>Micrococcaceae</taxon>
        <taxon>Glutamicibacter</taxon>
    </lineage>
</organism>
<dbReference type="Proteomes" id="UP001195422">
    <property type="component" value="Unassembled WGS sequence"/>
</dbReference>
<keyword evidence="3" id="KW-0804">Transcription</keyword>
<keyword evidence="1" id="KW-0805">Transcription regulation</keyword>
<evidence type="ECO:0000259" key="5">
    <source>
        <dbReference type="PROSITE" id="PS01124"/>
    </source>
</evidence>
<dbReference type="InterPro" id="IPR018062">
    <property type="entry name" value="HTH_AraC-typ_CS"/>
</dbReference>
<dbReference type="Pfam" id="PF12833">
    <property type="entry name" value="HTH_18"/>
    <property type="match status" value="1"/>
</dbReference>
<dbReference type="PANTHER" id="PTHR46796">
    <property type="entry name" value="HTH-TYPE TRANSCRIPTIONAL ACTIVATOR RHAS-RELATED"/>
    <property type="match status" value="1"/>
</dbReference>
<dbReference type="PANTHER" id="PTHR46796:SF12">
    <property type="entry name" value="HTH-TYPE DNA-BINDING TRANSCRIPTIONAL ACTIVATOR EUTR"/>
    <property type="match status" value="1"/>
</dbReference>
<feature type="domain" description="HTH araC/xylS-type" evidence="5">
    <location>
        <begin position="230"/>
        <end position="332"/>
    </location>
</feature>
<dbReference type="InterPro" id="IPR009057">
    <property type="entry name" value="Homeodomain-like_sf"/>
</dbReference>
<dbReference type="InterPro" id="IPR050204">
    <property type="entry name" value="AraC_XylS_family_regulators"/>
</dbReference>
<evidence type="ECO:0000256" key="1">
    <source>
        <dbReference type="ARBA" id="ARBA00023015"/>
    </source>
</evidence>
<protein>
    <submittedName>
        <fullName evidence="6">AraC-like DNA-binding protein</fullName>
    </submittedName>
</protein>
<dbReference type="RefSeq" id="WP_188949155.1">
    <property type="nucleotide sequence ID" value="NZ_BMPH01000012.1"/>
</dbReference>
<keyword evidence="7" id="KW-1185">Reference proteome</keyword>
<name>A0ABS4XRX3_GLUPR</name>
<sequence>MTELSTTGHSAAGGMLTQHPVARSTDPRIIRDAVNELTLDQHALRLNSGVALNGSVNGTSLGPLSLVHVAYGEEVTITSPPTGERILVVFPLGPMAVESSSHQWKSVAPFALSTSRTTLMIPDAGRGALIGGMESKVAAEYFARISGRNLAAGISLDSSTPLQLAAPNLVAHTWMESCLALGELGVAPEAHIGQTLLNTFISTLLLGLTPHLDCFEQPQQAPSGYPDYLQAAKNFIDENFAHITRISTVAQTVGISSRQLQHVFTRHLGTTPVQYLREVRLLAAHQLLLGANPAQGDSVSSIASKVGFDHLGRFSAYYGQKFGSAPSRTLAAA</sequence>
<evidence type="ECO:0000256" key="2">
    <source>
        <dbReference type="ARBA" id="ARBA00023125"/>
    </source>
</evidence>
<feature type="region of interest" description="Disordered" evidence="4">
    <location>
        <begin position="1"/>
        <end position="24"/>
    </location>
</feature>
<proteinExistence type="predicted"/>
<keyword evidence="2" id="KW-0238">DNA-binding</keyword>
<dbReference type="EMBL" id="JAGIOJ010000001">
    <property type="protein sequence ID" value="MBP2399027.1"/>
    <property type="molecule type" value="Genomic_DNA"/>
</dbReference>
<gene>
    <name evidence="6" type="ORF">JOF39_002108</name>
</gene>
<evidence type="ECO:0000256" key="4">
    <source>
        <dbReference type="SAM" id="MobiDB-lite"/>
    </source>
</evidence>
<comment type="caution">
    <text evidence="6">The sequence shown here is derived from an EMBL/GenBank/DDBJ whole genome shotgun (WGS) entry which is preliminary data.</text>
</comment>
<dbReference type="PROSITE" id="PS00041">
    <property type="entry name" value="HTH_ARAC_FAMILY_1"/>
    <property type="match status" value="1"/>
</dbReference>